<feature type="transmembrane region" description="Helical" evidence="1">
    <location>
        <begin position="64"/>
        <end position="83"/>
    </location>
</feature>
<dbReference type="Proteomes" id="UP000247744">
    <property type="component" value="Unassembled WGS sequence"/>
</dbReference>
<keyword evidence="1" id="KW-0812">Transmembrane</keyword>
<dbReference type="OrthoDB" id="3240148at2"/>
<keyword evidence="1" id="KW-1133">Transmembrane helix</keyword>
<evidence type="ECO:0000313" key="2">
    <source>
        <dbReference type="EMBL" id="PXY82851.1"/>
    </source>
</evidence>
<evidence type="ECO:0000256" key="1">
    <source>
        <dbReference type="SAM" id="Phobius"/>
    </source>
</evidence>
<feature type="transmembrane region" description="Helical" evidence="1">
    <location>
        <begin position="38"/>
        <end position="58"/>
    </location>
</feature>
<gene>
    <name evidence="2" type="ORF">DKK75_03850</name>
</gene>
<protein>
    <submittedName>
        <fullName evidence="2">Uncharacterized protein</fullName>
    </submittedName>
</protein>
<reference evidence="2 3" key="1">
    <citation type="submission" date="2018-05" db="EMBL/GenBank/DDBJ databases">
        <title>Reference genomes for bee gut microbiota database.</title>
        <authorList>
            <person name="Ellegaard K.M."/>
        </authorList>
    </citation>
    <scope>NUCLEOTIDE SEQUENCE [LARGE SCALE GENOMIC DNA]</scope>
    <source>
        <strain evidence="2 3">ESL0200</strain>
    </source>
</reference>
<sequence length="106" mass="11652">MQLIDALLTIVCALIGLMVGLIYGLLPKKNDRLTDRQQRWTPVLSLIGVGLVVILILLGHDLASWVTIGGMVLGLLVGMIPPLHKAALKALPWLRPRTDERGRKRS</sequence>
<feature type="transmembrane region" description="Helical" evidence="1">
    <location>
        <begin position="6"/>
        <end position="26"/>
    </location>
</feature>
<dbReference type="AlphaFoldDB" id="A0A318MFY1"/>
<comment type="caution">
    <text evidence="2">The sequence shown here is derived from an EMBL/GenBank/DDBJ whole genome shotgun (WGS) entry which is preliminary data.</text>
</comment>
<dbReference type="RefSeq" id="WP_110452123.1">
    <property type="nucleotide sequence ID" value="NZ_QGLL01000006.1"/>
</dbReference>
<proteinExistence type="predicted"/>
<dbReference type="EMBL" id="QGLL01000006">
    <property type="protein sequence ID" value="PXY82851.1"/>
    <property type="molecule type" value="Genomic_DNA"/>
</dbReference>
<name>A0A318MFY1_9BIFI</name>
<evidence type="ECO:0000313" key="3">
    <source>
        <dbReference type="Proteomes" id="UP000247744"/>
    </source>
</evidence>
<keyword evidence="1" id="KW-0472">Membrane</keyword>
<accession>A0A318MFY1</accession>
<organism evidence="2 3">
    <name type="scientific">Bifidobacterium asteroides</name>
    <dbReference type="NCBI Taxonomy" id="1684"/>
    <lineage>
        <taxon>Bacteria</taxon>
        <taxon>Bacillati</taxon>
        <taxon>Actinomycetota</taxon>
        <taxon>Actinomycetes</taxon>
        <taxon>Bifidobacteriales</taxon>
        <taxon>Bifidobacteriaceae</taxon>
        <taxon>Bifidobacterium</taxon>
    </lineage>
</organism>